<gene>
    <name evidence="2" type="ORF">THIOM_002835</name>
</gene>
<keyword evidence="3" id="KW-1185">Reference proteome</keyword>
<dbReference type="Proteomes" id="UP000076962">
    <property type="component" value="Unassembled WGS sequence"/>
</dbReference>
<dbReference type="PATRIC" id="fig|1003181.4.peg.3863"/>
<dbReference type="InterPro" id="IPR029061">
    <property type="entry name" value="THDP-binding"/>
</dbReference>
<evidence type="ECO:0000313" key="3">
    <source>
        <dbReference type="Proteomes" id="UP000076962"/>
    </source>
</evidence>
<dbReference type="AlphaFoldDB" id="A0A176S0C5"/>
<dbReference type="SUPFAM" id="SSF52518">
    <property type="entry name" value="Thiamin diphosphate-binding fold (THDP-binding)"/>
    <property type="match status" value="1"/>
</dbReference>
<dbReference type="EMBL" id="LUTY01001661">
    <property type="protein sequence ID" value="OAD21399.1"/>
    <property type="molecule type" value="Genomic_DNA"/>
</dbReference>
<organism evidence="2 3">
    <name type="scientific">Candidatus Thiomargarita nelsonii</name>
    <dbReference type="NCBI Taxonomy" id="1003181"/>
    <lineage>
        <taxon>Bacteria</taxon>
        <taxon>Pseudomonadati</taxon>
        <taxon>Pseudomonadota</taxon>
        <taxon>Gammaproteobacteria</taxon>
        <taxon>Thiotrichales</taxon>
        <taxon>Thiotrichaceae</taxon>
        <taxon>Thiomargarita</taxon>
    </lineage>
</organism>
<dbReference type="Gene3D" id="3.40.50.970">
    <property type="match status" value="1"/>
</dbReference>
<evidence type="ECO:0000313" key="2">
    <source>
        <dbReference type="EMBL" id="OAD21399.1"/>
    </source>
</evidence>
<protein>
    <submittedName>
        <fullName evidence="2">Pyruvate ferredoxin/flavodoxin oxidoreductase</fullName>
    </submittedName>
</protein>
<proteinExistence type="predicted"/>
<name>A0A176S0C5_9GAMM</name>
<evidence type="ECO:0000256" key="1">
    <source>
        <dbReference type="SAM" id="MobiDB-lite"/>
    </source>
</evidence>
<reference evidence="2 3" key="1">
    <citation type="submission" date="2016-05" db="EMBL/GenBank/DDBJ databases">
        <title>Single-cell genome of chain-forming Candidatus Thiomargarita nelsonii and comparison to other large sulfur-oxidizing bacteria.</title>
        <authorList>
            <person name="Winkel M."/>
            <person name="Salman V."/>
            <person name="Woyke T."/>
            <person name="Schulz-Vogt H."/>
            <person name="Richter M."/>
            <person name="Flood B."/>
            <person name="Bailey J."/>
            <person name="Amann R."/>
            <person name="Mussmann M."/>
        </authorList>
    </citation>
    <scope>NUCLEOTIDE SEQUENCE [LARGE SCALE GENOMIC DNA]</scope>
    <source>
        <strain evidence="2 3">THI036</strain>
    </source>
</reference>
<keyword evidence="2" id="KW-0670">Pyruvate</keyword>
<feature type="region of interest" description="Disordered" evidence="1">
    <location>
        <begin position="1"/>
        <end position="20"/>
    </location>
</feature>
<accession>A0A176S0C5</accession>
<sequence>MKEQGKNPLQLDSKQPKIPLKDFTETEVRFSSLSRSAPEDAERFLQQAQENVTKRYRHYKQLADLSFTEEK</sequence>
<comment type="caution">
    <text evidence="2">The sequence shown here is derived from an EMBL/GenBank/DDBJ whole genome shotgun (WGS) entry which is preliminary data.</text>
</comment>